<dbReference type="AlphaFoldDB" id="A0A1V6NUN8"/>
<reference evidence="2" key="1">
    <citation type="journal article" date="2017" name="Nat. Microbiol.">
        <title>Global analysis of biosynthetic gene clusters reveals vast potential of secondary metabolite production in Penicillium species.</title>
        <authorList>
            <person name="Nielsen J.C."/>
            <person name="Grijseels S."/>
            <person name="Prigent S."/>
            <person name="Ji B."/>
            <person name="Dainat J."/>
            <person name="Nielsen K.F."/>
            <person name="Frisvad J.C."/>
            <person name="Workman M."/>
            <person name="Nielsen J."/>
        </authorList>
    </citation>
    <scope>NUCLEOTIDE SEQUENCE [LARGE SCALE GENOMIC DNA]</scope>
    <source>
        <strain evidence="2">IBT 11843</strain>
    </source>
</reference>
<sequence length="240" mass="26809">MAEEASLTFPLVLLSLSFAFTVYLNRQAIIHTLQACGKYLYRCVHNSEKKTRRMTLKTARRIRQCIARHHQSGENVEYELLDMSGNTATVLDDGELEYASESESCSDSTYSTDSTYTSSQSHIIASDSASKHSRNGEISDVTQYSPRSIRLASTRLSGTGLIDMSVHIMPMEWEVERARRLQQGGPSTWLHRVVDWTVERVQANFEAGNETSEFDHAPYTNVHNDNNVPAPAALTEGCAA</sequence>
<dbReference type="Proteomes" id="UP000191522">
    <property type="component" value="Unassembled WGS sequence"/>
</dbReference>
<gene>
    <name evidence="1" type="ORF">PENDEC_c035G02844</name>
</gene>
<dbReference type="EMBL" id="MDYL01000035">
    <property type="protein sequence ID" value="OQD68458.1"/>
    <property type="molecule type" value="Genomic_DNA"/>
</dbReference>
<dbReference type="OrthoDB" id="4366234at2759"/>
<evidence type="ECO:0000313" key="2">
    <source>
        <dbReference type="Proteomes" id="UP000191522"/>
    </source>
</evidence>
<comment type="caution">
    <text evidence="1">The sequence shown here is derived from an EMBL/GenBank/DDBJ whole genome shotgun (WGS) entry which is preliminary data.</text>
</comment>
<accession>A0A1V6NUN8</accession>
<protein>
    <submittedName>
        <fullName evidence="1">Uncharacterized protein</fullName>
    </submittedName>
</protein>
<name>A0A1V6NUN8_PENDC</name>
<evidence type="ECO:0000313" key="1">
    <source>
        <dbReference type="EMBL" id="OQD68458.1"/>
    </source>
</evidence>
<organism evidence="1 2">
    <name type="scientific">Penicillium decumbens</name>
    <dbReference type="NCBI Taxonomy" id="69771"/>
    <lineage>
        <taxon>Eukaryota</taxon>
        <taxon>Fungi</taxon>
        <taxon>Dikarya</taxon>
        <taxon>Ascomycota</taxon>
        <taxon>Pezizomycotina</taxon>
        <taxon>Eurotiomycetes</taxon>
        <taxon>Eurotiomycetidae</taxon>
        <taxon>Eurotiales</taxon>
        <taxon>Aspergillaceae</taxon>
        <taxon>Penicillium</taxon>
    </lineage>
</organism>
<keyword evidence="2" id="KW-1185">Reference proteome</keyword>
<proteinExistence type="predicted"/>